<dbReference type="InterPro" id="IPR013964">
    <property type="entry name" value="DASH_Ask1"/>
</dbReference>
<dbReference type="GO" id="GO:0005874">
    <property type="term" value="C:microtubule"/>
    <property type="evidence" value="ECO:0007669"/>
    <property type="project" value="UniProtKB-KW"/>
</dbReference>
<evidence type="ECO:0000256" key="4">
    <source>
        <dbReference type="ARBA" id="ARBA00010731"/>
    </source>
</evidence>
<dbReference type="RefSeq" id="XP_014177397.1">
    <property type="nucleotide sequence ID" value="XM_014321922.1"/>
</dbReference>
<dbReference type="GO" id="GO:0042729">
    <property type="term" value="C:DASH complex"/>
    <property type="evidence" value="ECO:0007669"/>
    <property type="project" value="InterPro"/>
</dbReference>
<evidence type="ECO:0000256" key="9">
    <source>
        <dbReference type="ARBA" id="ARBA00022701"/>
    </source>
</evidence>
<evidence type="ECO:0000256" key="13">
    <source>
        <dbReference type="ARBA" id="ARBA00023242"/>
    </source>
</evidence>
<keyword evidence="8" id="KW-0132">Cell division</keyword>
<dbReference type="GO" id="GO:0008608">
    <property type="term" value="P:attachment of spindle microtubules to kinetochore"/>
    <property type="evidence" value="ECO:0007669"/>
    <property type="project" value="InterPro"/>
</dbReference>
<comment type="subcellular location">
    <subcellularLocation>
        <location evidence="3">Chromosome</location>
        <location evidence="3">Centromere</location>
        <location evidence="3">Kinetochore</location>
    </subcellularLocation>
    <subcellularLocation>
        <location evidence="2">Cytoplasm</location>
        <location evidence="2">Cytoskeleton</location>
        <location evidence="2">Spindle</location>
    </subcellularLocation>
    <subcellularLocation>
        <location evidence="1">Nucleus</location>
    </subcellularLocation>
</comment>
<dbReference type="Pfam" id="PF08655">
    <property type="entry name" value="DASH_Ask1"/>
    <property type="match status" value="1"/>
</dbReference>
<keyword evidence="15" id="KW-0137">Centromere</keyword>
<keyword evidence="6" id="KW-0158">Chromosome</keyword>
<evidence type="ECO:0000256" key="16">
    <source>
        <dbReference type="SAM" id="MobiDB-lite"/>
    </source>
</evidence>
<keyword evidence="12" id="KW-0206">Cytoskeleton</keyword>
<accession>J5SLG6</accession>
<keyword evidence="11" id="KW-0995">Kinetochore</keyword>
<reference evidence="17 18" key="1">
    <citation type="journal article" date="2012" name="Eukaryot. Cell">
        <title>Draft genome sequence of CBS 2479, the standard type strain of Trichosporon asahii.</title>
        <authorList>
            <person name="Yang R.Y."/>
            <person name="Li H.T."/>
            <person name="Zhu H."/>
            <person name="Zhou G.P."/>
            <person name="Wang M."/>
            <person name="Wang L."/>
        </authorList>
    </citation>
    <scope>NUCLEOTIDE SEQUENCE [LARGE SCALE GENOMIC DNA]</scope>
    <source>
        <strain evidence="18">ATCC 90039 / CBS 2479 / JCM 2466 / KCTC 7840 / NCYC 2677 / UAMH 7654</strain>
    </source>
</reference>
<feature type="compositionally biased region" description="Low complexity" evidence="16">
    <location>
        <begin position="365"/>
        <end position="383"/>
    </location>
</feature>
<name>J5SLG6_TRIAS</name>
<feature type="region of interest" description="Disordered" evidence="16">
    <location>
        <begin position="329"/>
        <end position="442"/>
    </location>
</feature>
<dbReference type="GO" id="GO:0044732">
    <property type="term" value="C:mitotic spindle pole body"/>
    <property type="evidence" value="ECO:0007669"/>
    <property type="project" value="TreeGrafter"/>
</dbReference>
<keyword evidence="10" id="KW-0498">Mitosis</keyword>
<evidence type="ECO:0000256" key="3">
    <source>
        <dbReference type="ARBA" id="ARBA00004629"/>
    </source>
</evidence>
<dbReference type="VEuPathDB" id="FungiDB:A1Q1_05115"/>
<comment type="caution">
    <text evidence="17">The sequence shown here is derived from an EMBL/GenBank/DDBJ whole genome shotgun (WGS) entry which is preliminary data.</text>
</comment>
<evidence type="ECO:0000313" key="17">
    <source>
        <dbReference type="EMBL" id="EJT46286.1"/>
    </source>
</evidence>
<feature type="compositionally biased region" description="Low complexity" evidence="16">
    <location>
        <begin position="206"/>
        <end position="230"/>
    </location>
</feature>
<dbReference type="KEGG" id="tasa:A1Q1_05115"/>
<keyword evidence="9" id="KW-0493">Microtubule</keyword>
<comment type="similarity">
    <text evidence="4">Belongs to the DASH complex ASK1 family.</text>
</comment>
<dbReference type="EMBL" id="ALBS01000297">
    <property type="protein sequence ID" value="EJT46286.1"/>
    <property type="molecule type" value="Genomic_DNA"/>
</dbReference>
<sequence length="600" mass="64728">MAARPSMAPKKGGAAHPALLQPPFFVVDGISPSAPISQQMEQIDQMNTLLLQDIDYNFARFHEIITSRILPNIKRFALASEPTREASEFWRSFFEQAAGTRLAVEQHQEDEEEEQPTVYDDQTVSLAHDSFNPATSSTPARRQDDSMEDSVGSPFEHVDRQLGSLAIDDTEDTPSLPSAYGRYNDRFDESSSSPPVRRDLLSSFTAGPSDARRPSASSLAPGAGLAPGTPGRRHSALIDLTQTPLNARFDSFSPSPAMSPPVTMKFTLPPRAEAMLRPRGDEPLRRADKETREMTNLLDEITKYDYAPSPRAATPEALRRYSVMPGEIGRRLFDDDTPKASSGGLGDISDDSPFISKLASGGSKHSTTGSASAAFGSGSKHGSIFSSGSRPALSHDSKASSRPEPNLFSAKPAPTEDTSLASSLGFGRPPPSTTNYTYNAGDESVNLLGDTTLDPTPRRRSLANTSFGSDIQTSEQPVRVIGDDESIDESFDDTFDATATYGQGQGGYYQAEPQYSAGSGQGYDPQAAALAGFEFVDDSYVSEDGDTMMPRAAGTGVSEVFGRPGEHESFRLHQQDEMVTYHGGRLEDAAPPASPTQRRE</sequence>
<dbReference type="GO" id="GO:0072686">
    <property type="term" value="C:mitotic spindle"/>
    <property type="evidence" value="ECO:0007669"/>
    <property type="project" value="InterPro"/>
</dbReference>
<dbReference type="GeneID" id="25988627"/>
<evidence type="ECO:0000313" key="18">
    <source>
        <dbReference type="Proteomes" id="UP000002748"/>
    </source>
</evidence>
<evidence type="ECO:0000256" key="14">
    <source>
        <dbReference type="ARBA" id="ARBA00023306"/>
    </source>
</evidence>
<evidence type="ECO:0000256" key="5">
    <source>
        <dbReference type="ARBA" id="ARBA00014520"/>
    </source>
</evidence>
<evidence type="ECO:0000256" key="6">
    <source>
        <dbReference type="ARBA" id="ARBA00022454"/>
    </source>
</evidence>
<evidence type="ECO:0000256" key="10">
    <source>
        <dbReference type="ARBA" id="ARBA00022776"/>
    </source>
</evidence>
<evidence type="ECO:0000256" key="2">
    <source>
        <dbReference type="ARBA" id="ARBA00004186"/>
    </source>
</evidence>
<dbReference type="HOGENOM" id="CLU_455074_0_0_1"/>
<feature type="compositionally biased region" description="Basic and acidic residues" evidence="16">
    <location>
        <begin position="329"/>
        <end position="338"/>
    </location>
</feature>
<evidence type="ECO:0000256" key="11">
    <source>
        <dbReference type="ARBA" id="ARBA00022838"/>
    </source>
</evidence>
<evidence type="ECO:0000256" key="12">
    <source>
        <dbReference type="ARBA" id="ARBA00023212"/>
    </source>
</evidence>
<evidence type="ECO:0000256" key="1">
    <source>
        <dbReference type="ARBA" id="ARBA00004123"/>
    </source>
</evidence>
<proteinExistence type="inferred from homology"/>
<protein>
    <recommendedName>
        <fullName evidence="5">DASH complex subunit ASK1</fullName>
    </recommendedName>
</protein>
<dbReference type="GO" id="GO:0051301">
    <property type="term" value="P:cell division"/>
    <property type="evidence" value="ECO:0007669"/>
    <property type="project" value="UniProtKB-KW"/>
</dbReference>
<dbReference type="Proteomes" id="UP000002748">
    <property type="component" value="Unassembled WGS sequence"/>
</dbReference>
<dbReference type="AlphaFoldDB" id="J5SLG6"/>
<keyword evidence="7" id="KW-0963">Cytoplasm</keyword>
<evidence type="ECO:0000256" key="15">
    <source>
        <dbReference type="ARBA" id="ARBA00023328"/>
    </source>
</evidence>
<evidence type="ECO:0000256" key="7">
    <source>
        <dbReference type="ARBA" id="ARBA00022490"/>
    </source>
</evidence>
<evidence type="ECO:0000256" key="8">
    <source>
        <dbReference type="ARBA" id="ARBA00022618"/>
    </source>
</evidence>
<organism evidence="17 18">
    <name type="scientific">Trichosporon asahii var. asahii (strain ATCC 90039 / CBS 2479 / JCM 2466 / KCTC 7840 / NBRC 103889/ NCYC 2677 / UAMH 7654)</name>
    <name type="common">Yeast</name>
    <dbReference type="NCBI Taxonomy" id="1186058"/>
    <lineage>
        <taxon>Eukaryota</taxon>
        <taxon>Fungi</taxon>
        <taxon>Dikarya</taxon>
        <taxon>Basidiomycota</taxon>
        <taxon>Agaricomycotina</taxon>
        <taxon>Tremellomycetes</taxon>
        <taxon>Trichosporonales</taxon>
        <taxon>Trichosporonaceae</taxon>
        <taxon>Trichosporon</taxon>
    </lineage>
</organism>
<keyword evidence="14" id="KW-0131">Cell cycle</keyword>
<feature type="region of interest" description="Disordered" evidence="16">
    <location>
        <begin position="128"/>
        <end position="234"/>
    </location>
</feature>
<dbReference type="OrthoDB" id="5573898at2759"/>
<dbReference type="PANTHER" id="PTHR28200:SF1">
    <property type="entry name" value="DASH COMPLEX SUBUNIT ASK1"/>
    <property type="match status" value="1"/>
</dbReference>
<gene>
    <name evidence="17" type="ORF">A1Q1_05115</name>
</gene>
<keyword evidence="13" id="KW-0539">Nucleus</keyword>
<dbReference type="PANTHER" id="PTHR28200">
    <property type="entry name" value="DASH COMPLEX SUBUNIT ASK1"/>
    <property type="match status" value="1"/>
</dbReference>